<sequence>MVSMFYRDRGSGVKAWGGGGRAWMGAGDGGGESKMGRGGERKKDKTENSSSLDNLQAVQQRRQPLTCLLRTHPHESPSRASAMDRRKKASGELRHRGVRSQSTAPSRVQNSITMPPENQIPAPLKGSVQTDYLGWALCIWGSVFVLVRLGGTSASTFVPCLHACTAASISLSRLSLPFCCCLSAASLAPQASTFSATGIPGKQSHRTGRLRRKHGFRIYGF</sequence>
<accession>A0AAD9HR69</accession>
<reference evidence="2" key="1">
    <citation type="submission" date="2021-06" db="EMBL/GenBank/DDBJ databases">
        <title>Comparative genomics, transcriptomics and evolutionary studies reveal genomic signatures of adaptation to plant cell wall in hemibiotrophic fungi.</title>
        <authorList>
            <consortium name="DOE Joint Genome Institute"/>
            <person name="Baroncelli R."/>
            <person name="Diaz J.F."/>
            <person name="Benocci T."/>
            <person name="Peng M."/>
            <person name="Battaglia E."/>
            <person name="Haridas S."/>
            <person name="Andreopoulos W."/>
            <person name="Labutti K."/>
            <person name="Pangilinan J."/>
            <person name="Floch G.L."/>
            <person name="Makela M.R."/>
            <person name="Henrissat B."/>
            <person name="Grigoriev I.V."/>
            <person name="Crouch J.A."/>
            <person name="De Vries R.P."/>
            <person name="Sukno S.A."/>
            <person name="Thon M.R."/>
        </authorList>
    </citation>
    <scope>NUCLEOTIDE SEQUENCE</scope>
    <source>
        <strain evidence="2">MAFF235873</strain>
    </source>
</reference>
<feature type="compositionally biased region" description="Polar residues" evidence="1">
    <location>
        <begin position="99"/>
        <end position="113"/>
    </location>
</feature>
<feature type="compositionally biased region" description="Gly residues" evidence="1">
    <location>
        <begin position="16"/>
        <end position="33"/>
    </location>
</feature>
<protein>
    <submittedName>
        <fullName evidence="2">Uncharacterized protein</fullName>
    </submittedName>
</protein>
<evidence type="ECO:0000313" key="2">
    <source>
        <dbReference type="EMBL" id="KAK2032419.1"/>
    </source>
</evidence>
<evidence type="ECO:0000256" key="1">
    <source>
        <dbReference type="SAM" id="MobiDB-lite"/>
    </source>
</evidence>
<dbReference type="Proteomes" id="UP001232148">
    <property type="component" value="Unassembled WGS sequence"/>
</dbReference>
<gene>
    <name evidence="2" type="ORF">LX32DRAFT_197565</name>
</gene>
<dbReference type="AlphaFoldDB" id="A0AAD9HR69"/>
<name>A0AAD9HR69_9PEZI</name>
<dbReference type="EMBL" id="MU842831">
    <property type="protein sequence ID" value="KAK2032419.1"/>
    <property type="molecule type" value="Genomic_DNA"/>
</dbReference>
<keyword evidence="3" id="KW-1185">Reference proteome</keyword>
<organism evidence="2 3">
    <name type="scientific">Colletotrichum zoysiae</name>
    <dbReference type="NCBI Taxonomy" id="1216348"/>
    <lineage>
        <taxon>Eukaryota</taxon>
        <taxon>Fungi</taxon>
        <taxon>Dikarya</taxon>
        <taxon>Ascomycota</taxon>
        <taxon>Pezizomycotina</taxon>
        <taxon>Sordariomycetes</taxon>
        <taxon>Hypocreomycetidae</taxon>
        <taxon>Glomerellales</taxon>
        <taxon>Glomerellaceae</taxon>
        <taxon>Colletotrichum</taxon>
        <taxon>Colletotrichum graminicola species complex</taxon>
    </lineage>
</organism>
<feature type="compositionally biased region" description="Polar residues" evidence="1">
    <location>
        <begin position="48"/>
        <end position="57"/>
    </location>
</feature>
<feature type="region of interest" description="Disordered" evidence="1">
    <location>
        <begin position="69"/>
        <end position="120"/>
    </location>
</feature>
<feature type="compositionally biased region" description="Basic and acidic residues" evidence="1">
    <location>
        <begin position="34"/>
        <end position="47"/>
    </location>
</feature>
<comment type="caution">
    <text evidence="2">The sequence shown here is derived from an EMBL/GenBank/DDBJ whole genome shotgun (WGS) entry which is preliminary data.</text>
</comment>
<evidence type="ECO:0000313" key="3">
    <source>
        <dbReference type="Proteomes" id="UP001232148"/>
    </source>
</evidence>
<proteinExistence type="predicted"/>
<feature type="region of interest" description="Disordered" evidence="1">
    <location>
        <begin position="16"/>
        <end position="57"/>
    </location>
</feature>